<name>A0A5N5QA79_9AGAM</name>
<feature type="compositionally biased region" description="Pro residues" evidence="1">
    <location>
        <begin position="37"/>
        <end position="48"/>
    </location>
</feature>
<evidence type="ECO:0000256" key="1">
    <source>
        <dbReference type="SAM" id="MobiDB-lite"/>
    </source>
</evidence>
<dbReference type="Proteomes" id="UP000383932">
    <property type="component" value="Unassembled WGS sequence"/>
</dbReference>
<dbReference type="GO" id="GO:0003676">
    <property type="term" value="F:nucleic acid binding"/>
    <property type="evidence" value="ECO:0007669"/>
    <property type="project" value="InterPro"/>
</dbReference>
<dbReference type="AlphaFoldDB" id="A0A5N5QA79"/>
<accession>A0A5N5QA79</accession>
<dbReference type="PANTHER" id="PTHR35871">
    <property type="entry name" value="EXPRESSED PROTEIN"/>
    <property type="match status" value="1"/>
</dbReference>
<reference evidence="2 3" key="1">
    <citation type="journal article" date="2019" name="Fungal Biol. Biotechnol.">
        <title>Draft genome sequence of fastidious pathogen Ceratobasidium theobromae, which causes vascular-streak dieback in Theobroma cacao.</title>
        <authorList>
            <person name="Ali S.S."/>
            <person name="Asman A."/>
            <person name="Shao J."/>
            <person name="Firmansyah A.P."/>
            <person name="Susilo A.W."/>
            <person name="Rosmana A."/>
            <person name="McMahon P."/>
            <person name="Junaid M."/>
            <person name="Guest D."/>
            <person name="Kheng T.Y."/>
            <person name="Meinhardt L.W."/>
            <person name="Bailey B.A."/>
        </authorList>
    </citation>
    <scope>NUCLEOTIDE SEQUENCE [LARGE SCALE GENOMIC DNA]</scope>
    <source>
        <strain evidence="2 3">CT2</strain>
    </source>
</reference>
<protein>
    <recommendedName>
        <fullName evidence="4">DDE family endonuclease</fullName>
    </recommendedName>
</protein>
<dbReference type="EMBL" id="SSOP01000429">
    <property type="protein sequence ID" value="KAB5588529.1"/>
    <property type="molecule type" value="Genomic_DNA"/>
</dbReference>
<dbReference type="OrthoDB" id="3252683at2759"/>
<evidence type="ECO:0000313" key="2">
    <source>
        <dbReference type="EMBL" id="KAB5588529.1"/>
    </source>
</evidence>
<organism evidence="2 3">
    <name type="scientific">Ceratobasidium theobromae</name>
    <dbReference type="NCBI Taxonomy" id="1582974"/>
    <lineage>
        <taxon>Eukaryota</taxon>
        <taxon>Fungi</taxon>
        <taxon>Dikarya</taxon>
        <taxon>Basidiomycota</taxon>
        <taxon>Agaricomycotina</taxon>
        <taxon>Agaricomycetes</taxon>
        <taxon>Cantharellales</taxon>
        <taxon>Ceratobasidiaceae</taxon>
        <taxon>Ceratobasidium</taxon>
    </lineage>
</organism>
<feature type="region of interest" description="Disordered" evidence="1">
    <location>
        <begin position="1"/>
        <end position="68"/>
    </location>
</feature>
<sequence>MPRKKGSNRALNLRAYQQRRASERATHAGSDSQTPASPEPPMTPPEVTFPPSIASEAPPPNTPCFSSHIPPPPKLIKCVIPELEERVNPKRTSGIGHKKSKLSPLALKDLSSASLSVSTAKGHGKGHAQILRAWGRAYLVDPTFIPRTSYGHSQEPLIEYDEFRADLQDYLRSVGKYITASSLDEHEREDVVEYRQNTCLKKWKEMEPRMQSYARVEFEYTYMDPIIRRIVVWYHDECTFSAHNKRLLLWILLSASPEPSKKGEGRALMVSDLISADYGWLRSPDRNDRTREFFKAGAGRQEYFSTEHVCKQITHVVDILAEHYTGEDHVIVFDNSPTHKKRGADAPSAQQMPKFTPKEGAKNFLVQTTDEAGNMVEVPITGGYFSDGSPQSFYWPEGHSRAGWFKGMAEILKERGWENAYSINAKCKECDKSRTDCCLRRILYNEPDFANPTSILERLVTSRGVGFLLLPKLHPELNPIEMCWGRAKRAYREFPEPKGEIQLQKYVEAALDSVSLEDIRRREVFVGLNMNYLPQNLRKASAPAPKGYAMAKRYHGHRVYPEKILAETEELLRQGKDGPKGVRARL</sequence>
<gene>
    <name evidence="2" type="ORF">CTheo_8030</name>
</gene>
<dbReference type="InterPro" id="IPR036397">
    <property type="entry name" value="RNaseH_sf"/>
</dbReference>
<keyword evidence="3" id="KW-1185">Reference proteome</keyword>
<evidence type="ECO:0000313" key="3">
    <source>
        <dbReference type="Proteomes" id="UP000383932"/>
    </source>
</evidence>
<dbReference type="PANTHER" id="PTHR35871:SF1">
    <property type="entry name" value="CXC1-LIKE CYSTEINE CLUSTER ASSOCIATED WITH KDZ TRANSPOSASES DOMAIN-CONTAINING PROTEIN"/>
    <property type="match status" value="1"/>
</dbReference>
<evidence type="ECO:0008006" key="4">
    <source>
        <dbReference type="Google" id="ProtNLM"/>
    </source>
</evidence>
<proteinExistence type="predicted"/>
<dbReference type="Gene3D" id="3.30.420.10">
    <property type="entry name" value="Ribonuclease H-like superfamily/Ribonuclease H"/>
    <property type="match status" value="1"/>
</dbReference>
<comment type="caution">
    <text evidence="2">The sequence shown here is derived from an EMBL/GenBank/DDBJ whole genome shotgun (WGS) entry which is preliminary data.</text>
</comment>